<dbReference type="AlphaFoldDB" id="G3GUH0"/>
<name>G3GUH0_CRIGR</name>
<sequence>MKILCMKPRNPACKVQTVMLKDAEVASSLRHLWMTLISNRSLKHLHVGTILMKEDDIKLACEALRHPNCSWKLRLDSWELTPDCYMMLSKLLLSTTSIKGLSLAGNKVAGNSMRRLCDAWSSSRCALQKLILDSCDLTPVSCHILASDLDSLVPVRQPED</sequence>
<dbReference type="PANTHER" id="PTHR45690:SF7">
    <property type="entry name" value="NACHT, LRR AND PYD DOMAINS-CONTAINING PROTEIN 5"/>
    <property type="match status" value="1"/>
</dbReference>
<dbReference type="STRING" id="10029.G3GUH0"/>
<dbReference type="EMBL" id="JH000030">
    <property type="protein sequence ID" value="EGV95570.1"/>
    <property type="molecule type" value="Genomic_DNA"/>
</dbReference>
<evidence type="ECO:0000313" key="2">
    <source>
        <dbReference type="Proteomes" id="UP000001075"/>
    </source>
</evidence>
<dbReference type="SUPFAM" id="SSF52047">
    <property type="entry name" value="RNI-like"/>
    <property type="match status" value="1"/>
</dbReference>
<organism evidence="1 2">
    <name type="scientific">Cricetulus griseus</name>
    <name type="common">Chinese hamster</name>
    <name type="synonym">Cricetulus barabensis griseus</name>
    <dbReference type="NCBI Taxonomy" id="10029"/>
    <lineage>
        <taxon>Eukaryota</taxon>
        <taxon>Metazoa</taxon>
        <taxon>Chordata</taxon>
        <taxon>Craniata</taxon>
        <taxon>Vertebrata</taxon>
        <taxon>Euteleostomi</taxon>
        <taxon>Mammalia</taxon>
        <taxon>Eutheria</taxon>
        <taxon>Euarchontoglires</taxon>
        <taxon>Glires</taxon>
        <taxon>Rodentia</taxon>
        <taxon>Myomorpha</taxon>
        <taxon>Muroidea</taxon>
        <taxon>Cricetidae</taxon>
        <taxon>Cricetinae</taxon>
        <taxon>Cricetulus</taxon>
    </lineage>
</organism>
<dbReference type="Proteomes" id="UP000001075">
    <property type="component" value="Unassembled WGS sequence"/>
</dbReference>
<evidence type="ECO:0000313" key="1">
    <source>
        <dbReference type="EMBL" id="EGV95570.1"/>
    </source>
</evidence>
<dbReference type="GO" id="GO:0005634">
    <property type="term" value="C:nucleus"/>
    <property type="evidence" value="ECO:0007669"/>
    <property type="project" value="TreeGrafter"/>
</dbReference>
<reference evidence="2" key="1">
    <citation type="journal article" date="2011" name="Nat. Biotechnol.">
        <title>The genomic sequence of the Chinese hamster ovary (CHO)-K1 cell line.</title>
        <authorList>
            <person name="Xu X."/>
            <person name="Nagarajan H."/>
            <person name="Lewis N.E."/>
            <person name="Pan S."/>
            <person name="Cai Z."/>
            <person name="Liu X."/>
            <person name="Chen W."/>
            <person name="Xie M."/>
            <person name="Wang W."/>
            <person name="Hammond S."/>
            <person name="Andersen M.R."/>
            <person name="Neff N."/>
            <person name="Passarelli B."/>
            <person name="Koh W."/>
            <person name="Fan H.C."/>
            <person name="Wang J."/>
            <person name="Gui Y."/>
            <person name="Lee K.H."/>
            <person name="Betenbaugh M.J."/>
            <person name="Quake S.R."/>
            <person name="Famili I."/>
            <person name="Palsson B.O."/>
            <person name="Wang J."/>
        </authorList>
    </citation>
    <scope>NUCLEOTIDE SEQUENCE [LARGE SCALE GENOMIC DNA]</scope>
    <source>
        <strain evidence="2">CHO K1 cell line</strain>
    </source>
</reference>
<dbReference type="PANTHER" id="PTHR45690">
    <property type="entry name" value="NACHT, LRR AND PYD DOMAINS-CONTAINING PROTEIN 12"/>
    <property type="match status" value="1"/>
</dbReference>
<dbReference type="GO" id="GO:0005938">
    <property type="term" value="C:cell cortex"/>
    <property type="evidence" value="ECO:0007669"/>
    <property type="project" value="TreeGrafter"/>
</dbReference>
<dbReference type="InterPro" id="IPR050637">
    <property type="entry name" value="NLRP_innate_immun_reg"/>
</dbReference>
<dbReference type="GO" id="GO:0106333">
    <property type="term" value="C:subcortical maternal complex"/>
    <property type="evidence" value="ECO:0007669"/>
    <property type="project" value="TreeGrafter"/>
</dbReference>
<dbReference type="GO" id="GO:0005829">
    <property type="term" value="C:cytosol"/>
    <property type="evidence" value="ECO:0007669"/>
    <property type="project" value="TreeGrafter"/>
</dbReference>
<dbReference type="GO" id="GO:0005739">
    <property type="term" value="C:mitochondrion"/>
    <property type="evidence" value="ECO:0007669"/>
    <property type="project" value="TreeGrafter"/>
</dbReference>
<proteinExistence type="predicted"/>
<accession>G3GUH0</accession>
<dbReference type="GO" id="GO:0050727">
    <property type="term" value="P:regulation of inflammatory response"/>
    <property type="evidence" value="ECO:0007669"/>
    <property type="project" value="TreeGrafter"/>
</dbReference>
<dbReference type="InterPro" id="IPR032675">
    <property type="entry name" value="LRR_dom_sf"/>
</dbReference>
<gene>
    <name evidence="1" type="ORF">I79_001328</name>
</gene>
<dbReference type="InParanoid" id="G3GUH0"/>
<dbReference type="Gene3D" id="3.80.10.10">
    <property type="entry name" value="Ribonuclease Inhibitor"/>
    <property type="match status" value="1"/>
</dbReference>
<protein>
    <submittedName>
        <fullName evidence="1">NACHT, LRR and PYD domains-containing protein 5</fullName>
    </submittedName>
</protein>